<dbReference type="KEGG" id="lacs:H4075_00415"/>
<evidence type="ECO:0000313" key="2">
    <source>
        <dbReference type="Proteomes" id="UP000515344"/>
    </source>
</evidence>
<accession>A0A7G5XGU1</accession>
<dbReference type="AlphaFoldDB" id="A0A7G5XGU1"/>
<protein>
    <submittedName>
        <fullName evidence="1">Uncharacterized protein</fullName>
    </submittedName>
</protein>
<dbReference type="EMBL" id="CP060007">
    <property type="protein sequence ID" value="QNA44694.1"/>
    <property type="molecule type" value="Genomic_DNA"/>
</dbReference>
<dbReference type="Proteomes" id="UP000515344">
    <property type="component" value="Chromosome"/>
</dbReference>
<proteinExistence type="predicted"/>
<gene>
    <name evidence="1" type="ORF">H4075_00415</name>
</gene>
<sequence>MKLFSLILFIFIYSKANTQDSPHPVYKVIVETKQGNRFKGILVAVNDSSLFSFPGNWRELKRKKAYKPVQFSYSNILQMHLKRKGRIRRGMTTGGTAGGLLALKMNSGKKGNQNISYSTAIAVTGGTIAGGVMAAKFNDRIFINGNRNLFQHFAKNIGPYLK</sequence>
<dbReference type="RefSeq" id="WP_182803103.1">
    <property type="nucleotide sequence ID" value="NZ_CP060007.1"/>
</dbReference>
<evidence type="ECO:0000313" key="1">
    <source>
        <dbReference type="EMBL" id="QNA44694.1"/>
    </source>
</evidence>
<name>A0A7G5XGU1_9BACT</name>
<reference evidence="2" key="1">
    <citation type="submission" date="2020-08" db="EMBL/GenBank/DDBJ databases">
        <title>Lacibacter sp. S13-6-6 genome sequencing.</title>
        <authorList>
            <person name="Jin L."/>
        </authorList>
    </citation>
    <scope>NUCLEOTIDE SEQUENCE [LARGE SCALE GENOMIC DNA]</scope>
    <source>
        <strain evidence="2">S13-6-6</strain>
    </source>
</reference>
<keyword evidence="2" id="KW-1185">Reference proteome</keyword>
<organism evidence="1 2">
    <name type="scientific">Lacibacter sediminis</name>
    <dbReference type="NCBI Taxonomy" id="2760713"/>
    <lineage>
        <taxon>Bacteria</taxon>
        <taxon>Pseudomonadati</taxon>
        <taxon>Bacteroidota</taxon>
        <taxon>Chitinophagia</taxon>
        <taxon>Chitinophagales</taxon>
        <taxon>Chitinophagaceae</taxon>
        <taxon>Lacibacter</taxon>
    </lineage>
</organism>